<organism evidence="12 13">
    <name type="scientific">Mya arenaria</name>
    <name type="common">Soft-shell clam</name>
    <dbReference type="NCBI Taxonomy" id="6604"/>
    <lineage>
        <taxon>Eukaryota</taxon>
        <taxon>Metazoa</taxon>
        <taxon>Spiralia</taxon>
        <taxon>Lophotrochozoa</taxon>
        <taxon>Mollusca</taxon>
        <taxon>Bivalvia</taxon>
        <taxon>Autobranchia</taxon>
        <taxon>Heteroconchia</taxon>
        <taxon>Euheterodonta</taxon>
        <taxon>Imparidentia</taxon>
        <taxon>Neoheterodontei</taxon>
        <taxon>Myida</taxon>
        <taxon>Myoidea</taxon>
        <taxon>Myidae</taxon>
        <taxon>Mya</taxon>
    </lineage>
</organism>
<accession>A0ABY7EJQ6</accession>
<reference evidence="12" key="1">
    <citation type="submission" date="2022-11" db="EMBL/GenBank/DDBJ databases">
        <title>Centuries of genome instability and evolution in soft-shell clam transmissible cancer (bioRxiv).</title>
        <authorList>
            <person name="Hart S.F.M."/>
            <person name="Yonemitsu M.A."/>
            <person name="Giersch R.M."/>
            <person name="Beal B.F."/>
            <person name="Arriagada G."/>
            <person name="Davis B.W."/>
            <person name="Ostrander E.A."/>
            <person name="Goff S.P."/>
            <person name="Metzger M.J."/>
        </authorList>
    </citation>
    <scope>NUCLEOTIDE SEQUENCE</scope>
    <source>
        <strain evidence="12">MELC-2E11</strain>
        <tissue evidence="12">Siphon/mantle</tissue>
    </source>
</reference>
<sequence>MMKFVMEKLAHIFLLFLSFDNGYCGCSGNVNQTKDLCGAKEFQCEGDGTCIDKEFRCDQQPDCLDESDEKDCKNTAVCSENMDACMDGNGCFRESDRCDNVSTCADHTDEKDCGLQNGQNDTQGRHDIIAGIAVLAVVALAGTICIAAAIRKRIKAQQSRNITNPDLWIPNKEGPNEMQSFDK</sequence>
<dbReference type="SMART" id="SM00192">
    <property type="entry name" value="LDLa"/>
    <property type="match status" value="2"/>
</dbReference>
<comment type="subcellular location">
    <subcellularLocation>
        <location evidence="2">Endomembrane system</location>
    </subcellularLocation>
    <subcellularLocation>
        <location evidence="1">Membrane</location>
        <topology evidence="1">Single-pass membrane protein</topology>
    </subcellularLocation>
</comment>
<protein>
    <submittedName>
        <fullName evidence="12">TMPS6-like protein</fullName>
    </submittedName>
</protein>
<keyword evidence="13" id="KW-1185">Reference proteome</keyword>
<evidence type="ECO:0000256" key="2">
    <source>
        <dbReference type="ARBA" id="ARBA00004308"/>
    </source>
</evidence>
<keyword evidence="4" id="KW-0677">Repeat</keyword>
<evidence type="ECO:0000256" key="8">
    <source>
        <dbReference type="PROSITE-ProRule" id="PRU00124"/>
    </source>
</evidence>
<dbReference type="EMBL" id="CP111017">
    <property type="protein sequence ID" value="WAR09021.1"/>
    <property type="molecule type" value="Genomic_DNA"/>
</dbReference>
<dbReference type="InterPro" id="IPR002172">
    <property type="entry name" value="LDrepeatLR_classA_rpt"/>
</dbReference>
<dbReference type="PRINTS" id="PR00261">
    <property type="entry name" value="LDLRECEPTOR"/>
</dbReference>
<gene>
    <name evidence="12" type="ORF">MAR_018979</name>
</gene>
<feature type="transmembrane region" description="Helical" evidence="10">
    <location>
        <begin position="128"/>
        <end position="150"/>
    </location>
</feature>
<evidence type="ECO:0000256" key="7">
    <source>
        <dbReference type="ARBA" id="ARBA00023157"/>
    </source>
</evidence>
<evidence type="ECO:0000256" key="3">
    <source>
        <dbReference type="ARBA" id="ARBA00022692"/>
    </source>
</evidence>
<evidence type="ECO:0000256" key="5">
    <source>
        <dbReference type="ARBA" id="ARBA00022989"/>
    </source>
</evidence>
<dbReference type="PANTHER" id="PTHR24270:SF63">
    <property type="entry name" value="TERRIBLY REDUCED OPTIC LOBES, ISOFORM B"/>
    <property type="match status" value="1"/>
</dbReference>
<dbReference type="InterPro" id="IPR050685">
    <property type="entry name" value="LDLR"/>
</dbReference>
<dbReference type="Gene3D" id="4.10.400.10">
    <property type="entry name" value="Low-density Lipoprotein Receptor"/>
    <property type="match status" value="1"/>
</dbReference>
<feature type="disulfide bond" evidence="8">
    <location>
        <begin position="57"/>
        <end position="72"/>
    </location>
</feature>
<feature type="chain" id="PRO_5046487143" evidence="11">
    <location>
        <begin position="26"/>
        <end position="183"/>
    </location>
</feature>
<evidence type="ECO:0000256" key="10">
    <source>
        <dbReference type="SAM" id="Phobius"/>
    </source>
</evidence>
<evidence type="ECO:0000256" key="6">
    <source>
        <dbReference type="ARBA" id="ARBA00023136"/>
    </source>
</evidence>
<dbReference type="CDD" id="cd00112">
    <property type="entry name" value="LDLa"/>
    <property type="match status" value="1"/>
</dbReference>
<keyword evidence="6 10" id="KW-0472">Membrane</keyword>
<keyword evidence="5 10" id="KW-1133">Transmembrane helix</keyword>
<dbReference type="PROSITE" id="PS50068">
    <property type="entry name" value="LDLRA_2"/>
    <property type="match status" value="2"/>
</dbReference>
<feature type="signal peptide" evidence="11">
    <location>
        <begin position="1"/>
        <end position="25"/>
    </location>
</feature>
<dbReference type="Pfam" id="PF00057">
    <property type="entry name" value="Ldl_recept_a"/>
    <property type="match status" value="1"/>
</dbReference>
<keyword evidence="7 8" id="KW-1015">Disulfide bond</keyword>
<name>A0ABY7EJQ6_MYAAR</name>
<dbReference type="InterPro" id="IPR023415">
    <property type="entry name" value="LDLR_class-A_CS"/>
</dbReference>
<evidence type="ECO:0000256" key="1">
    <source>
        <dbReference type="ARBA" id="ARBA00004167"/>
    </source>
</evidence>
<dbReference type="PROSITE" id="PS01209">
    <property type="entry name" value="LDLRA_1"/>
    <property type="match status" value="1"/>
</dbReference>
<comment type="caution">
    <text evidence="8">Lacks conserved residue(s) required for the propagation of feature annotation.</text>
</comment>
<dbReference type="SUPFAM" id="SSF57424">
    <property type="entry name" value="LDL receptor-like module"/>
    <property type="match status" value="2"/>
</dbReference>
<dbReference type="PANTHER" id="PTHR24270">
    <property type="entry name" value="LOW-DENSITY LIPOPROTEIN RECEPTOR-RELATED"/>
    <property type="match status" value="1"/>
</dbReference>
<proteinExistence type="predicted"/>
<evidence type="ECO:0000313" key="13">
    <source>
        <dbReference type="Proteomes" id="UP001164746"/>
    </source>
</evidence>
<evidence type="ECO:0000256" key="4">
    <source>
        <dbReference type="ARBA" id="ARBA00022737"/>
    </source>
</evidence>
<dbReference type="Proteomes" id="UP001164746">
    <property type="component" value="Chromosome 6"/>
</dbReference>
<evidence type="ECO:0000256" key="9">
    <source>
        <dbReference type="SAM" id="MobiDB-lite"/>
    </source>
</evidence>
<keyword evidence="11" id="KW-0732">Signal</keyword>
<keyword evidence="3 10" id="KW-0812">Transmembrane</keyword>
<evidence type="ECO:0000256" key="11">
    <source>
        <dbReference type="SAM" id="SignalP"/>
    </source>
</evidence>
<evidence type="ECO:0000313" key="12">
    <source>
        <dbReference type="EMBL" id="WAR09021.1"/>
    </source>
</evidence>
<feature type="disulfide bond" evidence="8">
    <location>
        <begin position="98"/>
        <end position="113"/>
    </location>
</feature>
<dbReference type="InterPro" id="IPR036055">
    <property type="entry name" value="LDL_receptor-like_sf"/>
</dbReference>
<feature type="region of interest" description="Disordered" evidence="9">
    <location>
        <begin position="164"/>
        <end position="183"/>
    </location>
</feature>